<evidence type="ECO:0000313" key="3">
    <source>
        <dbReference type="Proteomes" id="UP000198793"/>
    </source>
</evidence>
<dbReference type="GO" id="GO:0008410">
    <property type="term" value="F:CoA-transferase activity"/>
    <property type="evidence" value="ECO:0007669"/>
    <property type="project" value="TreeGrafter"/>
</dbReference>
<dbReference type="EMBL" id="FNIT01000002">
    <property type="protein sequence ID" value="SDN81541.1"/>
    <property type="molecule type" value="Genomic_DNA"/>
</dbReference>
<reference evidence="2 3" key="1">
    <citation type="submission" date="2016-10" db="EMBL/GenBank/DDBJ databases">
        <authorList>
            <person name="de Groot N.N."/>
        </authorList>
    </citation>
    <scope>NUCLEOTIDE SEQUENCE [LARGE SCALE GENOMIC DNA]</scope>
    <source>
        <strain evidence="3">L7-484,KACC 16230,DSM 25025</strain>
    </source>
</reference>
<dbReference type="InterPro" id="IPR050483">
    <property type="entry name" value="CoA-transferase_III_domain"/>
</dbReference>
<dbReference type="RefSeq" id="WP_090669767.1">
    <property type="nucleotide sequence ID" value="NZ_FNIT01000002.1"/>
</dbReference>
<dbReference type="Gene3D" id="3.40.50.10540">
    <property type="entry name" value="Crotonobetainyl-coa:carnitine coa-transferase, domain 1"/>
    <property type="match status" value="1"/>
</dbReference>
<dbReference type="InterPro" id="IPR023606">
    <property type="entry name" value="CoA-Trfase_III_dom_1_sf"/>
</dbReference>
<dbReference type="SUPFAM" id="SSF89796">
    <property type="entry name" value="CoA-transferase family III (CaiB/BaiF)"/>
    <property type="match status" value="1"/>
</dbReference>
<dbReference type="PANTHER" id="PTHR48207">
    <property type="entry name" value="SUCCINATE--HYDROXYMETHYLGLUTARATE COA-TRANSFERASE"/>
    <property type="match status" value="1"/>
</dbReference>
<dbReference type="PANTHER" id="PTHR48207:SF3">
    <property type="entry name" value="SUCCINATE--HYDROXYMETHYLGLUTARATE COA-TRANSFERASE"/>
    <property type="match status" value="1"/>
</dbReference>
<protein>
    <submittedName>
        <fullName evidence="2">Crotonobetainyl-CoA:carnitine CoA-transferase CaiB</fullName>
    </submittedName>
</protein>
<dbReference type="Gene3D" id="3.30.1540.10">
    <property type="entry name" value="formyl-coa transferase, domain 3"/>
    <property type="match status" value="1"/>
</dbReference>
<dbReference type="OrthoDB" id="9806585at2"/>
<accession>A0A1H0EGT8</accession>
<proteinExistence type="predicted"/>
<keyword evidence="3" id="KW-1185">Reference proteome</keyword>
<evidence type="ECO:0000313" key="2">
    <source>
        <dbReference type="EMBL" id="SDN81541.1"/>
    </source>
</evidence>
<dbReference type="Proteomes" id="UP000198793">
    <property type="component" value="Unassembled WGS sequence"/>
</dbReference>
<name>A0A1H0EGT8_9HYPH</name>
<evidence type="ECO:0000256" key="1">
    <source>
        <dbReference type="ARBA" id="ARBA00022679"/>
    </source>
</evidence>
<gene>
    <name evidence="2" type="ORF">SAMN05192530_10231</name>
</gene>
<organism evidence="2 3">
    <name type="scientific">Aureimonas jatrophae</name>
    <dbReference type="NCBI Taxonomy" id="1166073"/>
    <lineage>
        <taxon>Bacteria</taxon>
        <taxon>Pseudomonadati</taxon>
        <taxon>Pseudomonadota</taxon>
        <taxon>Alphaproteobacteria</taxon>
        <taxon>Hyphomicrobiales</taxon>
        <taxon>Aurantimonadaceae</taxon>
        <taxon>Aureimonas</taxon>
    </lineage>
</organism>
<keyword evidence="1 2" id="KW-0808">Transferase</keyword>
<dbReference type="STRING" id="1166073.SAMN05192530_10231"/>
<sequence>MSSKTAGAPGRDTSALKGIQVVELGMVMQVPLAGQMLGDLGADVIKVERLPPGEILRTLDPIGFGTGKMSCYYAALCRNKRTLSLDIKSEKGRAALLRLIDTADVLLHNFRPGVMERLGLDYETLRSRNPRLIYAAGSAFGSEGPMASLPGQDMLAQSFSGLARSGRDDDAPPQLVNSPMIDYLTASSLTQGILAALLERGRSGEGQMVSTSLFDNALAVQVLETASLAMHRTRTSWIQYSMMFRTSDGWLCVLTLFRDNPAKGICEAFDQPDISTRAEFATYRLQVENLAALEDHLSPIVKTFSTAECVDRLSQQNVLCAPINTLEDALSHQQATTNEALWEVEIAGYGPVRLAGNPVKLSRTPPTMRFPPADVGENSVEILSSLGFSDLEIDDLTSSGLLHVRPTRQ</sequence>
<dbReference type="InterPro" id="IPR003673">
    <property type="entry name" value="CoA-Trfase_fam_III"/>
</dbReference>
<dbReference type="AlphaFoldDB" id="A0A1H0EGT8"/>
<dbReference type="Pfam" id="PF02515">
    <property type="entry name" value="CoA_transf_3"/>
    <property type="match status" value="1"/>
</dbReference>
<dbReference type="InterPro" id="IPR044855">
    <property type="entry name" value="CoA-Trfase_III_dom3_sf"/>
</dbReference>